<gene>
    <name evidence="2 4" type="ORF">P152DRAFT_487859</name>
</gene>
<dbReference type="GeneID" id="54422675"/>
<feature type="compositionally biased region" description="Basic and acidic residues" evidence="1">
    <location>
        <begin position="103"/>
        <end position="119"/>
    </location>
</feature>
<name>A0A6G1G2T5_9PEZI</name>
<feature type="compositionally biased region" description="Low complexity" evidence="1">
    <location>
        <begin position="412"/>
        <end position="429"/>
    </location>
</feature>
<feature type="compositionally biased region" description="Basic and acidic residues" evidence="1">
    <location>
        <begin position="292"/>
        <end position="310"/>
    </location>
</feature>
<dbReference type="Proteomes" id="UP000504638">
    <property type="component" value="Unplaced"/>
</dbReference>
<feature type="region of interest" description="Disordered" evidence="1">
    <location>
        <begin position="987"/>
        <end position="1111"/>
    </location>
</feature>
<feature type="compositionally biased region" description="Pro residues" evidence="1">
    <location>
        <begin position="199"/>
        <end position="208"/>
    </location>
</feature>
<feature type="compositionally biased region" description="Basic residues" evidence="1">
    <location>
        <begin position="1"/>
        <end position="11"/>
    </location>
</feature>
<dbReference type="EMBL" id="ML975158">
    <property type="protein sequence ID" value="KAF1812302.1"/>
    <property type="molecule type" value="Genomic_DNA"/>
</dbReference>
<dbReference type="OrthoDB" id="5408302at2759"/>
<keyword evidence="3" id="KW-1185">Reference proteome</keyword>
<organism evidence="2">
    <name type="scientific">Eremomyces bilateralis CBS 781.70</name>
    <dbReference type="NCBI Taxonomy" id="1392243"/>
    <lineage>
        <taxon>Eukaryota</taxon>
        <taxon>Fungi</taxon>
        <taxon>Dikarya</taxon>
        <taxon>Ascomycota</taxon>
        <taxon>Pezizomycotina</taxon>
        <taxon>Dothideomycetes</taxon>
        <taxon>Dothideomycetes incertae sedis</taxon>
        <taxon>Eremomycetales</taxon>
        <taxon>Eremomycetaceae</taxon>
        <taxon>Eremomyces</taxon>
    </lineage>
</organism>
<feature type="region of interest" description="Disordered" evidence="1">
    <location>
        <begin position="1"/>
        <end position="218"/>
    </location>
</feature>
<feature type="compositionally biased region" description="Pro residues" evidence="1">
    <location>
        <begin position="49"/>
        <end position="59"/>
    </location>
</feature>
<evidence type="ECO:0000256" key="1">
    <source>
        <dbReference type="SAM" id="MobiDB-lite"/>
    </source>
</evidence>
<feature type="region of interest" description="Disordered" evidence="1">
    <location>
        <begin position="267"/>
        <end position="310"/>
    </location>
</feature>
<feature type="compositionally biased region" description="Low complexity" evidence="1">
    <location>
        <begin position="17"/>
        <end position="32"/>
    </location>
</feature>
<dbReference type="AlphaFoldDB" id="A0A6G1G2T5"/>
<evidence type="ECO:0008006" key="5">
    <source>
        <dbReference type="Google" id="ProtNLM"/>
    </source>
</evidence>
<feature type="compositionally biased region" description="Polar residues" evidence="1">
    <location>
        <begin position="37"/>
        <end position="46"/>
    </location>
</feature>
<feature type="compositionally biased region" description="Pro residues" evidence="1">
    <location>
        <begin position="1036"/>
        <end position="1093"/>
    </location>
</feature>
<reference evidence="2 4" key="1">
    <citation type="submission" date="2020-01" db="EMBL/GenBank/DDBJ databases">
        <authorList>
            <consortium name="DOE Joint Genome Institute"/>
            <person name="Haridas S."/>
            <person name="Albert R."/>
            <person name="Binder M."/>
            <person name="Bloem J."/>
            <person name="Labutti K."/>
            <person name="Salamov A."/>
            <person name="Andreopoulos B."/>
            <person name="Baker S.E."/>
            <person name="Barry K."/>
            <person name="Bills G."/>
            <person name="Bluhm B.H."/>
            <person name="Cannon C."/>
            <person name="Castanera R."/>
            <person name="Culley D.E."/>
            <person name="Daum C."/>
            <person name="Ezra D."/>
            <person name="Gonzalez J.B."/>
            <person name="Henrissat B."/>
            <person name="Kuo A."/>
            <person name="Liang C."/>
            <person name="Lipzen A."/>
            <person name="Lutzoni F."/>
            <person name="Magnuson J."/>
            <person name="Mondo S."/>
            <person name="Nolan M."/>
            <person name="Ohm R."/>
            <person name="Pangilinan J."/>
            <person name="Park H.-J."/>
            <person name="Ramirez L."/>
            <person name="Alfaro M."/>
            <person name="Sun H."/>
            <person name="Tritt A."/>
            <person name="Yoshinaga Y."/>
            <person name="Zwiers L.-H."/>
            <person name="Turgeon B.G."/>
            <person name="Goodwin S.B."/>
            <person name="Spatafora J.W."/>
            <person name="Crous P.W."/>
            <person name="Grigoriev I.V."/>
        </authorList>
    </citation>
    <scope>NUCLEOTIDE SEQUENCE</scope>
    <source>
        <strain evidence="2 4">CBS 781.70</strain>
    </source>
</reference>
<feature type="region of interest" description="Disordered" evidence="1">
    <location>
        <begin position="548"/>
        <end position="575"/>
    </location>
</feature>
<evidence type="ECO:0000313" key="2">
    <source>
        <dbReference type="EMBL" id="KAF1812302.1"/>
    </source>
</evidence>
<evidence type="ECO:0000313" key="4">
    <source>
        <dbReference type="RefSeq" id="XP_033533933.1"/>
    </source>
</evidence>
<feature type="compositionally biased region" description="Low complexity" evidence="1">
    <location>
        <begin position="776"/>
        <end position="788"/>
    </location>
</feature>
<dbReference type="RefSeq" id="XP_033533933.1">
    <property type="nucleotide sequence ID" value="XM_033682105.1"/>
</dbReference>
<reference evidence="4" key="2">
    <citation type="submission" date="2020-04" db="EMBL/GenBank/DDBJ databases">
        <authorList>
            <consortium name="NCBI Genome Project"/>
        </authorList>
    </citation>
    <scope>NUCLEOTIDE SEQUENCE</scope>
    <source>
        <strain evidence="4">CBS 781.70</strain>
    </source>
</reference>
<feature type="region of interest" description="Disordered" evidence="1">
    <location>
        <begin position="460"/>
        <end position="480"/>
    </location>
</feature>
<sequence>MFSYLRSHKRSGSTPVSPDSAAPPDSFAAPLSGLGISESQPTSAHSPISPYPPILPPIPRVASQHGPSSLSQAPNAFRPTSGNDQSSNRRGDAEEMLPTLQERPMEPLERVESEPKADPRPTMQRSQDAARRSYTPGTTGFRNRGQYTFGQTPSYQPRDTQQERDRELPPVPSSSLYLSPTTSRDAAPQERPSSSKQLPPLPPPPPQPISAKQGRTKLNLRNPMSLLLRRRSGAVLELADDSLVSRRNRTVPDLPDDYDPRIIGKGVHDFSVPRPKRNISSNNVGHVAPSSEESRTNTRRGSADGRAADLRPDMEHTPVFREHFDEQPSLDNSQSGVRAEALANQNFIARNSMLPPPPEREPPPVPRKSPSPTLMPESRPTHSLVDQEQETWEVVESIPGSARESRKTASHTLSQRTTASSRTSSSLHRLLPHKTSNASRFSFQLGSGDSALQERILEERHKQKAAARATKHDSREDAEDDYNDMYDMDEFDDFEEQIPGVNCDDEEDEMAAYNRIANQSSIDVSAVMLNGNASSAVGSEHPFNGLPTHGSMYGTAENVLGGRPLADAPDQPQSNTTFTAQGLEINGSDGAIQVTMDPSTQISNFPTTSLQPSGSQSRRFKSDFGDENLYFDDGVMGEVGESEFDESIFDDPDHPLNQRFNKGRVPPVGEKESTLDPGGFIGSESHSGGIRRAAQNAKPRLKMSTNFATLSDYHGALAEAANRAADSGRFTRKASIDVPVPENAAAGQHSDATDLSTSQASSSFEADRDEGHSPARSDPSLSSRPSLIPSSGHLSLSTAVSPPAPHTVSFTPSSMGFFSDSDDPSDPFSGKLFIDYDSDLDPSLASDPMIAAANAEALAYDSDGEYGREFGFYASSAQLGPAAVTEASSIGGVFAPRGIDPVARSRSVREPNLTPITERSEQSTRNSFASVGSFMSGANAVLGPAAATAAVASPGLAQLAQIGWDEEEMSLNQLMRLRRGAFGASEVSLGSAGSSHGGGSRGGSPIATTGGGFGTPRPPMSSSFTHRPRTANPIPTAQPHPQTSPPPHPIPPASPPAAPSATTPSPPSPPPPPSSPPRPSNPSPNPRPIAPRPTHPRRRHRMRTAVAAAERTRCRTCARRTEGRVGSFIGWWSGGGQRRVGRWR</sequence>
<feature type="region of interest" description="Disordered" evidence="1">
    <location>
        <begin position="744"/>
        <end position="788"/>
    </location>
</feature>
<feature type="compositionally biased region" description="Polar residues" evidence="1">
    <location>
        <begin position="65"/>
        <end position="86"/>
    </location>
</feature>
<feature type="compositionally biased region" description="Polar residues" evidence="1">
    <location>
        <begin position="135"/>
        <end position="159"/>
    </location>
</feature>
<accession>A0A6G1G2T5</accession>
<evidence type="ECO:0000313" key="3">
    <source>
        <dbReference type="Proteomes" id="UP000504638"/>
    </source>
</evidence>
<feature type="region of interest" description="Disordered" evidence="1">
    <location>
        <begin position="349"/>
        <end position="442"/>
    </location>
</feature>
<protein>
    <recommendedName>
        <fullName evidence="5">AGC-kinase C-terminal domain-containing protein</fullName>
    </recommendedName>
</protein>
<feature type="compositionally biased region" description="Basic and acidic residues" evidence="1">
    <location>
        <begin position="765"/>
        <end position="775"/>
    </location>
</feature>
<reference evidence="4" key="3">
    <citation type="submission" date="2025-04" db="UniProtKB">
        <authorList>
            <consortium name="RefSeq"/>
        </authorList>
    </citation>
    <scope>IDENTIFICATION</scope>
    <source>
        <strain evidence="4">CBS 781.70</strain>
    </source>
</reference>
<proteinExistence type="predicted"/>
<feature type="compositionally biased region" description="Basic residues" evidence="1">
    <location>
        <begin position="1094"/>
        <end position="1103"/>
    </location>
</feature>
<feature type="compositionally biased region" description="Polar residues" evidence="1">
    <location>
        <begin position="753"/>
        <end position="764"/>
    </location>
</feature>
<feature type="region of interest" description="Disordered" evidence="1">
    <location>
        <begin position="649"/>
        <end position="698"/>
    </location>
</feature>